<dbReference type="PANTHER" id="PTHR47966:SF57">
    <property type="entry name" value="PEPTIDASE A1 DOMAIN-CONTAINING PROTEIN"/>
    <property type="match status" value="1"/>
</dbReference>
<evidence type="ECO:0000256" key="1">
    <source>
        <dbReference type="ARBA" id="ARBA00007447"/>
    </source>
</evidence>
<organism evidence="6 7">
    <name type="scientific">Rhodotorula toruloides</name>
    <name type="common">Yeast</name>
    <name type="synonym">Rhodosporidium toruloides</name>
    <dbReference type="NCBI Taxonomy" id="5286"/>
    <lineage>
        <taxon>Eukaryota</taxon>
        <taxon>Fungi</taxon>
        <taxon>Dikarya</taxon>
        <taxon>Basidiomycota</taxon>
        <taxon>Pucciniomycotina</taxon>
        <taxon>Microbotryomycetes</taxon>
        <taxon>Sporidiobolales</taxon>
        <taxon>Sporidiobolaceae</taxon>
        <taxon>Rhodotorula</taxon>
    </lineage>
</organism>
<dbReference type="SUPFAM" id="SSF50630">
    <property type="entry name" value="Acid proteases"/>
    <property type="match status" value="1"/>
</dbReference>
<proteinExistence type="inferred from homology"/>
<gene>
    <name evidence="6" type="ORF">Rt10032_c02g1045</name>
</gene>
<dbReference type="PROSITE" id="PS51767">
    <property type="entry name" value="PEPTIDASE_A1"/>
    <property type="match status" value="1"/>
</dbReference>
<evidence type="ECO:0000313" key="7">
    <source>
        <dbReference type="Proteomes" id="UP000321518"/>
    </source>
</evidence>
<evidence type="ECO:0000256" key="2">
    <source>
        <dbReference type="PIRSR" id="PIRSR601461-1"/>
    </source>
</evidence>
<dbReference type="InterPro" id="IPR021109">
    <property type="entry name" value="Peptidase_aspartic_dom_sf"/>
</dbReference>
<evidence type="ECO:0000259" key="5">
    <source>
        <dbReference type="PROSITE" id="PS51767"/>
    </source>
</evidence>
<comment type="caution">
    <text evidence="6">The sequence shown here is derived from an EMBL/GenBank/DDBJ whole genome shotgun (WGS) entry which is preliminary data.</text>
</comment>
<feature type="active site" evidence="2">
    <location>
        <position position="123"/>
    </location>
</feature>
<evidence type="ECO:0000313" key="6">
    <source>
        <dbReference type="EMBL" id="GEM07028.1"/>
    </source>
</evidence>
<evidence type="ECO:0000256" key="4">
    <source>
        <dbReference type="SAM" id="SignalP"/>
    </source>
</evidence>
<dbReference type="PRINTS" id="PR00792">
    <property type="entry name" value="PEPSIN"/>
</dbReference>
<dbReference type="OrthoDB" id="15189at2759"/>
<dbReference type="GO" id="GO:0006508">
    <property type="term" value="P:proteolysis"/>
    <property type="evidence" value="ECO:0007669"/>
    <property type="project" value="InterPro"/>
</dbReference>
<feature type="signal peptide" evidence="4">
    <location>
        <begin position="1"/>
        <end position="20"/>
    </location>
</feature>
<dbReference type="InterPro" id="IPR033121">
    <property type="entry name" value="PEPTIDASE_A1"/>
</dbReference>
<comment type="similarity">
    <text evidence="1">Belongs to the peptidase A1 family.</text>
</comment>
<feature type="domain" description="Peptidase A1" evidence="5">
    <location>
        <begin position="105"/>
        <end position="418"/>
    </location>
</feature>
<evidence type="ECO:0000256" key="3">
    <source>
        <dbReference type="PIRSR" id="PIRSR601461-2"/>
    </source>
</evidence>
<dbReference type="GO" id="GO:0004190">
    <property type="term" value="F:aspartic-type endopeptidase activity"/>
    <property type="evidence" value="ECO:0007669"/>
    <property type="project" value="InterPro"/>
</dbReference>
<feature type="disulfide bond" evidence="3">
    <location>
        <begin position="136"/>
        <end position="140"/>
    </location>
</feature>
<keyword evidence="4" id="KW-0732">Signal</keyword>
<name>A0A511K9J7_RHOTO</name>
<sequence>MLVSLPAALALVGAACLVDAAPSPARPLTIELTKRDLGLKNADGSVNIAGLEAQTVALSRKYNRNRNNFRYHVFGEAPSPESRMVREKRASAGTIQLTEQSMSVWTGQVYVGTPAVPFNIYFDTGSSDFTIASIACGSSCGTKQRYNYTASSTAVRTARTVTTTFVDGTSSSGNLYTDTVTIAGVTANQQALVAASSLSSTVADIASDGLMGLAFASLSGAYTSSFMFTVNSQGTAAYPYFSMRLNNNGPSEMTFGAFNRLRSASGNPRWYQLATDSGTYTYWQFGMAAPWVNGKTALATPTNHIIDSGTTLIVAPPSSAAEFWSHVPGSAVYNSNFWTFPCASPPQVDFAFSRLTLQRWSVSQNSFNLGYLAQDPTRCVGAVIGQNLGLGSSWILGDAFLTNVYVVHDVANKRIGLAIPR</sequence>
<dbReference type="Proteomes" id="UP000321518">
    <property type="component" value="Unassembled WGS sequence"/>
</dbReference>
<feature type="active site" evidence="2">
    <location>
        <position position="307"/>
    </location>
</feature>
<feature type="disulfide bond" evidence="3">
    <location>
        <begin position="342"/>
        <end position="379"/>
    </location>
</feature>
<dbReference type="PANTHER" id="PTHR47966">
    <property type="entry name" value="BETA-SITE APP-CLEAVING ENZYME, ISOFORM A-RELATED"/>
    <property type="match status" value="1"/>
</dbReference>
<dbReference type="InterPro" id="IPR034164">
    <property type="entry name" value="Pepsin-like_dom"/>
</dbReference>
<dbReference type="Pfam" id="PF00026">
    <property type="entry name" value="Asp"/>
    <property type="match status" value="1"/>
</dbReference>
<dbReference type="EMBL" id="BJWK01000002">
    <property type="protein sequence ID" value="GEM07028.1"/>
    <property type="molecule type" value="Genomic_DNA"/>
</dbReference>
<dbReference type="CDD" id="cd05471">
    <property type="entry name" value="pepsin_like"/>
    <property type="match status" value="1"/>
</dbReference>
<dbReference type="InterPro" id="IPR001461">
    <property type="entry name" value="Aspartic_peptidase_A1"/>
</dbReference>
<dbReference type="AlphaFoldDB" id="A0A511K9J7"/>
<feature type="chain" id="PRO_5021815286" evidence="4">
    <location>
        <begin position="21"/>
        <end position="421"/>
    </location>
</feature>
<protein>
    <submittedName>
        <fullName evidence="6">Aspartic-type endopeptidase</fullName>
    </submittedName>
</protein>
<accession>A0A511K9J7</accession>
<dbReference type="Gene3D" id="2.40.70.10">
    <property type="entry name" value="Acid Proteases"/>
    <property type="match status" value="2"/>
</dbReference>
<keyword evidence="3" id="KW-1015">Disulfide bond</keyword>
<reference evidence="6 7" key="1">
    <citation type="submission" date="2019-07" db="EMBL/GenBank/DDBJ databases">
        <title>Rhodotorula toruloides NBRC10032 genome sequencing.</title>
        <authorList>
            <person name="Shida Y."/>
            <person name="Takaku H."/>
            <person name="Ogasawara W."/>
            <person name="Mori K."/>
        </authorList>
    </citation>
    <scope>NUCLEOTIDE SEQUENCE [LARGE SCALE GENOMIC DNA]</scope>
    <source>
        <strain evidence="6 7">NBRC10032</strain>
    </source>
</reference>